<keyword evidence="3 12" id="KW-0436">Ligase</keyword>
<keyword evidence="10" id="KW-0539">Nucleus</keyword>
<dbReference type="Pfam" id="PF04675">
    <property type="entry name" value="DNA_ligase_A_N"/>
    <property type="match status" value="1"/>
</dbReference>
<evidence type="ECO:0000256" key="2">
    <source>
        <dbReference type="ARBA" id="ARBA00007572"/>
    </source>
</evidence>
<accession>A0A6A1WSK4</accession>
<dbReference type="CDD" id="cd07900">
    <property type="entry name" value="Adenylation_DNA_ligase_I_Euk"/>
    <property type="match status" value="1"/>
</dbReference>
<dbReference type="NCBIfam" id="TIGR00574">
    <property type="entry name" value="dnl1"/>
    <property type="match status" value="1"/>
</dbReference>
<dbReference type="InterPro" id="IPR012308">
    <property type="entry name" value="DNA_ligase_ATP-dep_N"/>
</dbReference>
<dbReference type="GO" id="GO:0005634">
    <property type="term" value="C:nucleus"/>
    <property type="evidence" value="ECO:0007669"/>
    <property type="project" value="UniProtKB-SubCell"/>
</dbReference>
<evidence type="ECO:0000256" key="1">
    <source>
        <dbReference type="ARBA" id="ARBA00004123"/>
    </source>
</evidence>
<keyword evidence="9 12" id="KW-0234">DNA repair</keyword>
<dbReference type="GO" id="GO:0006310">
    <property type="term" value="P:DNA recombination"/>
    <property type="evidence" value="ECO:0007669"/>
    <property type="project" value="UniProtKB-KW"/>
</dbReference>
<dbReference type="InterPro" id="IPR016059">
    <property type="entry name" value="DNA_ligase_ATP-dep_CS"/>
</dbReference>
<evidence type="ECO:0000256" key="6">
    <source>
        <dbReference type="ARBA" id="ARBA00022763"/>
    </source>
</evidence>
<name>A0A6A1WSK4_9ROSI</name>
<dbReference type="Proteomes" id="UP000516437">
    <property type="component" value="Chromosome 1"/>
</dbReference>
<evidence type="ECO:0000256" key="3">
    <source>
        <dbReference type="ARBA" id="ARBA00022598"/>
    </source>
</evidence>
<dbReference type="Gene3D" id="3.30.1490.70">
    <property type="match status" value="1"/>
</dbReference>
<dbReference type="GO" id="GO:0006281">
    <property type="term" value="P:DNA repair"/>
    <property type="evidence" value="ECO:0007669"/>
    <property type="project" value="UniProtKB-KW"/>
</dbReference>
<dbReference type="GO" id="GO:0005739">
    <property type="term" value="C:mitochondrion"/>
    <property type="evidence" value="ECO:0007669"/>
    <property type="project" value="TreeGrafter"/>
</dbReference>
<dbReference type="EMBL" id="RXIC02000019">
    <property type="protein sequence ID" value="KAB1226787.1"/>
    <property type="molecule type" value="Genomic_DNA"/>
</dbReference>
<feature type="domain" description="ATP-dependent DNA ligase family profile" evidence="14">
    <location>
        <begin position="252"/>
        <end position="285"/>
    </location>
</feature>
<keyword evidence="8 12" id="KW-0233">DNA recombination</keyword>
<dbReference type="InterPro" id="IPR050191">
    <property type="entry name" value="ATP-dep_DNA_ligase"/>
</dbReference>
<proteinExistence type="inferred from homology"/>
<dbReference type="OrthoDB" id="206088at2759"/>
<dbReference type="SUPFAM" id="SSF56091">
    <property type="entry name" value="DNA ligase/mRNA capping enzyme, catalytic domain"/>
    <property type="match status" value="1"/>
</dbReference>
<evidence type="ECO:0000256" key="9">
    <source>
        <dbReference type="ARBA" id="ARBA00023204"/>
    </source>
</evidence>
<evidence type="ECO:0000256" key="10">
    <source>
        <dbReference type="ARBA" id="ARBA00023242"/>
    </source>
</evidence>
<dbReference type="GO" id="GO:0005524">
    <property type="term" value="F:ATP binding"/>
    <property type="evidence" value="ECO:0007669"/>
    <property type="project" value="UniProtKB-KW"/>
</dbReference>
<dbReference type="GO" id="GO:0071897">
    <property type="term" value="P:DNA biosynthetic process"/>
    <property type="evidence" value="ECO:0007669"/>
    <property type="project" value="InterPro"/>
</dbReference>
<evidence type="ECO:0000256" key="8">
    <source>
        <dbReference type="ARBA" id="ARBA00023172"/>
    </source>
</evidence>
<dbReference type="Pfam" id="PF01068">
    <property type="entry name" value="DNA_ligase_A_M"/>
    <property type="match status" value="1"/>
</dbReference>
<evidence type="ECO:0000313" key="15">
    <source>
        <dbReference type="EMBL" id="KAB1226787.1"/>
    </source>
</evidence>
<dbReference type="GO" id="GO:0006273">
    <property type="term" value="P:lagging strand elongation"/>
    <property type="evidence" value="ECO:0007669"/>
    <property type="project" value="TreeGrafter"/>
</dbReference>
<evidence type="ECO:0000256" key="7">
    <source>
        <dbReference type="ARBA" id="ARBA00022840"/>
    </source>
</evidence>
<comment type="subcellular location">
    <subcellularLocation>
        <location evidence="1">Nucleus</location>
    </subcellularLocation>
</comment>
<dbReference type="PROSITE" id="PS00697">
    <property type="entry name" value="DNA_LIGASE_A1"/>
    <property type="match status" value="1"/>
</dbReference>
<dbReference type="PROSITE" id="PS50160">
    <property type="entry name" value="DNA_LIGASE_A3"/>
    <property type="match status" value="1"/>
</dbReference>
<evidence type="ECO:0000256" key="11">
    <source>
        <dbReference type="ARBA" id="ARBA00034003"/>
    </source>
</evidence>
<keyword evidence="5 12" id="KW-0547">Nucleotide-binding</keyword>
<gene>
    <name evidence="15" type="ORF">CJ030_MR1G022514</name>
</gene>
<dbReference type="InterPro" id="IPR000977">
    <property type="entry name" value="DNA_ligase_ATP-dep"/>
</dbReference>
<dbReference type="PANTHER" id="PTHR45674">
    <property type="entry name" value="DNA LIGASE 1/3 FAMILY MEMBER"/>
    <property type="match status" value="1"/>
</dbReference>
<dbReference type="FunFam" id="3.30.470.30:FF:000002">
    <property type="entry name" value="DNA ligase"/>
    <property type="match status" value="1"/>
</dbReference>
<dbReference type="InterPro" id="IPR036599">
    <property type="entry name" value="DNA_ligase_N_sf"/>
</dbReference>
<dbReference type="PANTHER" id="PTHR45674:SF4">
    <property type="entry name" value="DNA LIGASE 1"/>
    <property type="match status" value="1"/>
</dbReference>
<keyword evidence="6 12" id="KW-0227">DNA damage</keyword>
<dbReference type="EC" id="6.5.1.1" evidence="12"/>
<evidence type="ECO:0000256" key="13">
    <source>
        <dbReference type="RuleBase" id="RU004196"/>
    </source>
</evidence>
<comment type="catalytic activity">
    <reaction evidence="11 12">
        <text>ATP + (deoxyribonucleotide)n-3'-hydroxyl + 5'-phospho-(deoxyribonucleotide)m = (deoxyribonucleotide)n+m + AMP + diphosphate.</text>
        <dbReference type="EC" id="6.5.1.1"/>
    </reaction>
</comment>
<reference evidence="15 16" key="1">
    <citation type="journal article" date="2019" name="Plant Biotechnol. J.">
        <title>The red bayberry genome and genetic basis of sex determination.</title>
        <authorList>
            <person name="Jia H.M."/>
            <person name="Jia H.J."/>
            <person name="Cai Q.L."/>
            <person name="Wang Y."/>
            <person name="Zhao H.B."/>
            <person name="Yang W.F."/>
            <person name="Wang G.Y."/>
            <person name="Li Y.H."/>
            <person name="Zhan D.L."/>
            <person name="Shen Y.T."/>
            <person name="Niu Q.F."/>
            <person name="Chang L."/>
            <person name="Qiu J."/>
            <person name="Zhao L."/>
            <person name="Xie H.B."/>
            <person name="Fu W.Y."/>
            <person name="Jin J."/>
            <person name="Li X.W."/>
            <person name="Jiao Y."/>
            <person name="Zhou C.C."/>
            <person name="Tu T."/>
            <person name="Chai C.Y."/>
            <person name="Gao J.L."/>
            <person name="Fan L.J."/>
            <person name="van de Weg E."/>
            <person name="Wang J.Y."/>
            <person name="Gao Z.S."/>
        </authorList>
    </citation>
    <scope>NUCLEOTIDE SEQUENCE [LARGE SCALE GENOMIC DNA]</scope>
    <source>
        <tissue evidence="15">Leaves</tissue>
    </source>
</reference>
<comment type="caution">
    <text evidence="15">The sequence shown here is derived from an EMBL/GenBank/DDBJ whole genome shotgun (WGS) entry which is preliminary data.</text>
</comment>
<comment type="similarity">
    <text evidence="2 13">Belongs to the ATP-dependent DNA ligase family.</text>
</comment>
<organism evidence="15 16">
    <name type="scientific">Morella rubra</name>
    <name type="common">Chinese bayberry</name>
    <dbReference type="NCBI Taxonomy" id="262757"/>
    <lineage>
        <taxon>Eukaryota</taxon>
        <taxon>Viridiplantae</taxon>
        <taxon>Streptophyta</taxon>
        <taxon>Embryophyta</taxon>
        <taxon>Tracheophyta</taxon>
        <taxon>Spermatophyta</taxon>
        <taxon>Magnoliopsida</taxon>
        <taxon>eudicotyledons</taxon>
        <taxon>Gunneridae</taxon>
        <taxon>Pentapetalae</taxon>
        <taxon>rosids</taxon>
        <taxon>fabids</taxon>
        <taxon>Fagales</taxon>
        <taxon>Myricaceae</taxon>
        <taxon>Morella</taxon>
    </lineage>
</organism>
<evidence type="ECO:0000256" key="12">
    <source>
        <dbReference type="RuleBase" id="RU000617"/>
    </source>
</evidence>
<dbReference type="Gene3D" id="3.30.470.30">
    <property type="entry name" value="DNA ligase/mRNA capping enzyme"/>
    <property type="match status" value="1"/>
</dbReference>
<dbReference type="InterPro" id="IPR012310">
    <property type="entry name" value="DNA_ligase_ATP-dep_cent"/>
</dbReference>
<evidence type="ECO:0000313" key="16">
    <source>
        <dbReference type="Proteomes" id="UP000516437"/>
    </source>
</evidence>
<keyword evidence="4" id="KW-0235">DNA replication</keyword>
<dbReference type="Gene3D" id="1.10.3260.10">
    <property type="entry name" value="DNA ligase, ATP-dependent, N-terminal domain"/>
    <property type="match status" value="1"/>
</dbReference>
<evidence type="ECO:0000256" key="4">
    <source>
        <dbReference type="ARBA" id="ARBA00022705"/>
    </source>
</evidence>
<dbReference type="GO" id="GO:0003910">
    <property type="term" value="F:DNA ligase (ATP) activity"/>
    <property type="evidence" value="ECO:0007669"/>
    <property type="project" value="UniProtKB-EC"/>
</dbReference>
<sequence length="695" mass="75967">MTNMGHIFSTTIVGGKAGSTVYLILGLVLESGKDSQEKKKNHIKGLLVATTDCEPQYLIRLLQTKLRIGLAEQTLLAALGQAAVYTEEHSTPPPNIQSPLEEAVKIVKQVYSLLPVYDKIVPALLSSGVWNLLKTCNFIPGVPIGPMLAKPTKGVSEIVNKFQDMEFTCEYKYDGERAQIHYMENGSVEIYSRNAERNTGKFPDVVIAVSRLKKSSVRSFVLDCELVAYDREKQKILPFQILSTRARKNVAVSDIKVDVCIFAFDILYLNGQPLLQEQLKIRREFCVESKEFQVLVTSKGVIKLEEWSVKTMTSIQMGRFGAVWMVNMTDKLMGVSVDIEFSSKFNESCRAFLVQQCSNRGGRYLAVSDYSAGKKQGAVMIPAGKYGHGWQILNQIFQEVVSFLTFSTRSVPSHAVAGVWTGVSFAQVTRSSKPEEDAGGWNSKGDSDIDDSRRLLKGKETYKEWTADLVAGAVISIKVTLKASIPAGCCEENPVHMSVKEEGLIWNHVLGLRRQIDELVDLLRHKKAIQFVPQQHFKCDVCGFLIKPKQASAHQLKEDGNTILHNLHGLNVGNGLDNQLGCDPLVLGLNNNVQADLGETTGPGCRVGCGLLEIGSGSHMGNGVVPCEEAPNTSGPLPIQVIASLGPIVATNDVVGMEKKDDIIDSTLLSLSDAGKAVISADSSLSGAREVVQLQ</sequence>
<keyword evidence="16" id="KW-1185">Reference proteome</keyword>
<evidence type="ECO:0000256" key="5">
    <source>
        <dbReference type="ARBA" id="ARBA00022741"/>
    </source>
</evidence>
<evidence type="ECO:0000259" key="14">
    <source>
        <dbReference type="PROSITE" id="PS50160"/>
    </source>
</evidence>
<dbReference type="SUPFAM" id="SSF117018">
    <property type="entry name" value="ATP-dependent DNA ligase DNA-binding domain"/>
    <property type="match status" value="1"/>
</dbReference>
<keyword evidence="7 12" id="KW-0067">ATP-binding</keyword>
<dbReference type="GO" id="GO:0003677">
    <property type="term" value="F:DNA binding"/>
    <property type="evidence" value="ECO:0007669"/>
    <property type="project" value="InterPro"/>
</dbReference>
<dbReference type="AlphaFoldDB" id="A0A6A1WSK4"/>
<protein>
    <recommendedName>
        <fullName evidence="12">DNA ligase</fullName>
        <ecNumber evidence="12">6.5.1.1</ecNumber>
    </recommendedName>
</protein>